<accession>A0ABS5PC46</accession>
<protein>
    <recommendedName>
        <fullName evidence="3">Lipoprotein</fullName>
    </recommendedName>
</protein>
<evidence type="ECO:0000313" key="2">
    <source>
        <dbReference type="Proteomes" id="UP000722625"/>
    </source>
</evidence>
<dbReference type="EMBL" id="JAGYVZ010000011">
    <property type="protein sequence ID" value="MBS7231862.1"/>
    <property type="molecule type" value="Genomic_DNA"/>
</dbReference>
<evidence type="ECO:0000313" key="1">
    <source>
        <dbReference type="EMBL" id="MBS7231862.1"/>
    </source>
</evidence>
<gene>
    <name evidence="1" type="ORF">KHA90_12590</name>
</gene>
<proteinExistence type="predicted"/>
<dbReference type="PROSITE" id="PS51257">
    <property type="entry name" value="PROKAR_LIPOPROTEIN"/>
    <property type="match status" value="1"/>
</dbReference>
<dbReference type="Proteomes" id="UP000722625">
    <property type="component" value="Unassembled WGS sequence"/>
</dbReference>
<evidence type="ECO:0008006" key="3">
    <source>
        <dbReference type="Google" id="ProtNLM"/>
    </source>
</evidence>
<dbReference type="RefSeq" id="WP_213300288.1">
    <property type="nucleotide sequence ID" value="NZ_JAGYVZ010000011.1"/>
</dbReference>
<reference evidence="1 2" key="1">
    <citation type="journal article" date="2018" name="Int. J. Syst. Evol. Microbiol.">
        <title>Flavobacterium chryseum sp. nov. and Flavobacterium psychroterrae sp. nov., novel environmental bacteria isolated from Antarctica.</title>
        <authorList>
            <person name="Kralova S."/>
            <person name="Svec P."/>
            <person name="Busse H.J."/>
            <person name="Stankova E."/>
            <person name="Vaczi P."/>
            <person name="Sedlacek I."/>
        </authorList>
    </citation>
    <scope>NUCLEOTIDE SEQUENCE [LARGE SCALE GENOMIC DNA]</scope>
    <source>
        <strain evidence="1 2">CCM 8827</strain>
    </source>
</reference>
<organism evidence="1 2">
    <name type="scientific">Flavobacterium psychroterrae</name>
    <dbReference type="NCBI Taxonomy" id="2133767"/>
    <lineage>
        <taxon>Bacteria</taxon>
        <taxon>Pseudomonadati</taxon>
        <taxon>Bacteroidota</taxon>
        <taxon>Flavobacteriia</taxon>
        <taxon>Flavobacteriales</taxon>
        <taxon>Flavobacteriaceae</taxon>
        <taxon>Flavobacterium</taxon>
    </lineage>
</organism>
<comment type="caution">
    <text evidence="1">The sequence shown here is derived from an EMBL/GenBank/DDBJ whole genome shotgun (WGS) entry which is preliminary data.</text>
</comment>
<name>A0ABS5PC46_9FLAO</name>
<sequence length="169" mass="19794">MKKYLFLFLFTILTACNNHNKEEKEFKKSINKESVSPSIAKTKFGNKSIYDLKFITIKNVLINDHRVILSKVEFESIYTHIDSTKTRIWECGSPFDWIDREWMTKTYGEKDRETGVFDKFNGEITTIYSKNIEFATNNHIVLFDTGFADNNSFKIISHNIILNKNTTLN</sequence>
<keyword evidence="2" id="KW-1185">Reference proteome</keyword>